<feature type="region of interest" description="Disordered" evidence="7">
    <location>
        <begin position="1"/>
        <end position="132"/>
    </location>
</feature>
<sequence length="333" mass="35267">MSLQPSSTSFPAVTGVESLDPSPPHPYAAHSVTPSSSSPFPSSLPTALSSSFPAPDEPDGDVNASSDDHSSLSNFSSDGGNDSDDDVRAAPASPNHGDAEGPTKRAKVAGDATAEGKAHRKPRDKSATASDRHRRKIAKLYFKTLHCLTKVTLLLEDGTVILPPGKADNKGSRRLSKLLLRYDRMLMKLEAYMSSSSQLANASVPVGLLQALDKNVDPVDWLKRCVLDVHREKNDQLRGVYDAFGAYEATLHDAIRYNACDRLLPRFPRFSTPASAPSSGPPSSSASAEFPPSSPSPFPSSHPSSLRSSSAVTLPSPSPQPTSETINAASHAS</sequence>
<evidence type="ECO:0000256" key="7">
    <source>
        <dbReference type="SAM" id="MobiDB-lite"/>
    </source>
</evidence>
<keyword evidence="5 6" id="KW-0539">Nucleus</keyword>
<evidence type="ECO:0000256" key="2">
    <source>
        <dbReference type="ARBA" id="ARBA00005389"/>
    </source>
</evidence>
<keyword evidence="4 6" id="KW-0804">Transcription</keyword>
<feature type="compositionally biased region" description="Low complexity" evidence="7">
    <location>
        <begin position="33"/>
        <end position="54"/>
    </location>
</feature>
<comment type="similarity">
    <text evidence="2 6">Belongs to the Mediator complex subunit 10 family.</text>
</comment>
<dbReference type="VEuPathDB" id="ToxoDB:TGDOM2_284590"/>
<evidence type="ECO:0000256" key="6">
    <source>
        <dbReference type="RuleBase" id="RU364146"/>
    </source>
</evidence>
<proteinExistence type="inferred from homology"/>
<comment type="subcellular location">
    <subcellularLocation>
        <location evidence="1 6">Nucleus</location>
    </subcellularLocation>
</comment>
<keyword evidence="6" id="KW-0010">Activator</keyword>
<dbReference type="OrthoDB" id="333414at2759"/>
<comment type="subunit">
    <text evidence="6">Component of the Mediator complex.</text>
</comment>
<evidence type="ECO:0000256" key="4">
    <source>
        <dbReference type="ARBA" id="ARBA00023163"/>
    </source>
</evidence>
<comment type="function">
    <text evidence="6">Component of the Mediator complex, a coactivator involved in the regulated transcription of nearly all RNA polymerase II-dependent genes. Mediator functions as a bridge to convey information from gene-specific regulatory proteins to the basal RNA polymerase II transcription machinery. Mediator is recruited to promoters by direct interactions with regulatory proteins and serves as a scaffold for the assembly of a functional preinitiation complex with RNA polymerase II and the general transcription factors.</text>
</comment>
<dbReference type="InterPro" id="IPR019145">
    <property type="entry name" value="Mediator_Med10"/>
</dbReference>
<feature type="compositionally biased region" description="Low complexity" evidence="7">
    <location>
        <begin position="272"/>
        <end position="291"/>
    </location>
</feature>
<feature type="compositionally biased region" description="Polar residues" evidence="7">
    <location>
        <begin position="321"/>
        <end position="333"/>
    </location>
</feature>
<evidence type="ECO:0000256" key="3">
    <source>
        <dbReference type="ARBA" id="ARBA00023015"/>
    </source>
</evidence>
<dbReference type="Proteomes" id="UP000028837">
    <property type="component" value="Unassembled WGS sequence"/>
</dbReference>
<evidence type="ECO:0000256" key="5">
    <source>
        <dbReference type="ARBA" id="ARBA00023242"/>
    </source>
</evidence>
<dbReference type="AlphaFoldDB" id="A0A086K606"/>
<feature type="region of interest" description="Disordered" evidence="7">
    <location>
        <begin position="272"/>
        <end position="333"/>
    </location>
</feature>
<feature type="compositionally biased region" description="Polar residues" evidence="7">
    <location>
        <begin position="1"/>
        <end position="11"/>
    </location>
</feature>
<feature type="compositionally biased region" description="Low complexity" evidence="7">
    <location>
        <begin position="71"/>
        <end position="80"/>
    </location>
</feature>
<name>A0A086K606_TOXGO</name>
<protein>
    <recommendedName>
        <fullName evidence="6">Mediator of RNA polymerase II transcription subunit 10</fullName>
    </recommendedName>
    <alternativeName>
        <fullName evidence="6">Mediator complex subunit 10</fullName>
    </alternativeName>
</protein>
<reference evidence="8 9" key="1">
    <citation type="submission" date="2014-02" db="EMBL/GenBank/DDBJ databases">
        <authorList>
            <person name="Sibley D."/>
            <person name="Venepally P."/>
            <person name="Karamycheva S."/>
            <person name="Hadjithomas M."/>
            <person name="Khan A."/>
            <person name="Brunk B."/>
            <person name="Roos D."/>
            <person name="Caler E."/>
            <person name="Lorenzi H."/>
        </authorList>
    </citation>
    <scope>NUCLEOTIDE SEQUENCE [LARGE SCALE GENOMIC DNA]</scope>
    <source>
        <strain evidence="8 9">GAB2-2007-GAL-DOM2</strain>
    </source>
</reference>
<dbReference type="EMBL" id="AHZU02000816">
    <property type="protein sequence ID" value="KFG39824.1"/>
    <property type="molecule type" value="Genomic_DNA"/>
</dbReference>
<evidence type="ECO:0000313" key="8">
    <source>
        <dbReference type="EMBL" id="KFG39824.1"/>
    </source>
</evidence>
<accession>A0A086K606</accession>
<feature type="compositionally biased region" description="Low complexity" evidence="7">
    <location>
        <begin position="301"/>
        <end position="311"/>
    </location>
</feature>
<evidence type="ECO:0000313" key="9">
    <source>
        <dbReference type="Proteomes" id="UP000028837"/>
    </source>
</evidence>
<evidence type="ECO:0000256" key="1">
    <source>
        <dbReference type="ARBA" id="ARBA00004123"/>
    </source>
</evidence>
<gene>
    <name evidence="6" type="primary">MED10</name>
    <name evidence="8" type="ORF">TGDOM2_284590</name>
</gene>
<dbReference type="GO" id="GO:0003712">
    <property type="term" value="F:transcription coregulator activity"/>
    <property type="evidence" value="ECO:0007669"/>
    <property type="project" value="InterPro"/>
</dbReference>
<keyword evidence="3 6" id="KW-0805">Transcription regulation</keyword>
<dbReference type="Pfam" id="PF09748">
    <property type="entry name" value="Med10"/>
    <property type="match status" value="1"/>
</dbReference>
<dbReference type="GO" id="GO:0016592">
    <property type="term" value="C:mediator complex"/>
    <property type="evidence" value="ECO:0007669"/>
    <property type="project" value="InterPro"/>
</dbReference>
<dbReference type="GO" id="GO:0006357">
    <property type="term" value="P:regulation of transcription by RNA polymerase II"/>
    <property type="evidence" value="ECO:0007669"/>
    <property type="project" value="InterPro"/>
</dbReference>
<organism evidence="8 9">
    <name type="scientific">Toxoplasma gondii GAB2-2007-GAL-DOM2</name>
    <dbReference type="NCBI Taxonomy" id="1130820"/>
    <lineage>
        <taxon>Eukaryota</taxon>
        <taxon>Sar</taxon>
        <taxon>Alveolata</taxon>
        <taxon>Apicomplexa</taxon>
        <taxon>Conoidasida</taxon>
        <taxon>Coccidia</taxon>
        <taxon>Eucoccidiorida</taxon>
        <taxon>Eimeriorina</taxon>
        <taxon>Sarcocystidae</taxon>
        <taxon>Toxoplasma</taxon>
    </lineage>
</organism>
<comment type="caution">
    <text evidence="8">The sequence shown here is derived from an EMBL/GenBank/DDBJ whole genome shotgun (WGS) entry which is preliminary data.</text>
</comment>